<dbReference type="OrthoDB" id="199913at2759"/>
<proteinExistence type="inferred from homology"/>
<feature type="non-terminal residue" evidence="3">
    <location>
        <position position="1"/>
    </location>
</feature>
<dbReference type="InterPro" id="IPR000734">
    <property type="entry name" value="TAG_lipase"/>
</dbReference>
<dbReference type="AlphaFoldDB" id="A0A8J2P573"/>
<dbReference type="GO" id="GO:0016298">
    <property type="term" value="F:lipase activity"/>
    <property type="evidence" value="ECO:0007669"/>
    <property type="project" value="InterPro"/>
</dbReference>
<name>A0A8J2P573_9HEXA</name>
<dbReference type="InterPro" id="IPR033906">
    <property type="entry name" value="Lipase_N"/>
</dbReference>
<feature type="domain" description="Lipase" evidence="2">
    <location>
        <begin position="8"/>
        <end position="319"/>
    </location>
</feature>
<dbReference type="EMBL" id="CAJVCH010131040">
    <property type="protein sequence ID" value="CAG7726122.1"/>
    <property type="molecule type" value="Genomic_DNA"/>
</dbReference>
<sequence>IVPVGADGDDRNIRFLLYAGSFTGIDNGTQIYIGNVTHLLDSGFDADAPTKIICHGYMSSYRRGPGKMLIPAYFEAWKNRPLNIISINWSGMSGLFRSYMKRIYHGLYFPPARNTEIVGNSTGAMIEFLVNELGMDFSDFHLIGHSLGAHVMGYAGRYLQTRFGRSVARITALDPAGPCFETFRRACFRGKFQPISRNDADFVDAIHTHAWALGMKKPVGHVDFYPNGGFSQPGCFKLSWGALFKSLSGICSHKRAIELMRESILSHGQEIRAHPCHDLNSASKGTCPFHSEDYTLLGEPCSPYSKGIYFLKTNSKAPFISLHRNKTGFKFWFG</sequence>
<dbReference type="InterPro" id="IPR013818">
    <property type="entry name" value="Lipase"/>
</dbReference>
<gene>
    <name evidence="3" type="ORF">AFUS01_LOCUS15049</name>
</gene>
<accession>A0A8J2P573</accession>
<evidence type="ECO:0000313" key="3">
    <source>
        <dbReference type="EMBL" id="CAG7726122.1"/>
    </source>
</evidence>
<protein>
    <recommendedName>
        <fullName evidence="2">Lipase domain-containing protein</fullName>
    </recommendedName>
</protein>
<dbReference type="Proteomes" id="UP000708208">
    <property type="component" value="Unassembled WGS sequence"/>
</dbReference>
<comment type="caution">
    <text evidence="3">The sequence shown here is derived from an EMBL/GenBank/DDBJ whole genome shotgun (WGS) entry which is preliminary data.</text>
</comment>
<reference evidence="3" key="1">
    <citation type="submission" date="2021-06" db="EMBL/GenBank/DDBJ databases">
        <authorList>
            <person name="Hodson N. C."/>
            <person name="Mongue J. A."/>
            <person name="Jaron S. K."/>
        </authorList>
    </citation>
    <scope>NUCLEOTIDE SEQUENCE</scope>
</reference>
<organism evidence="3 4">
    <name type="scientific">Allacma fusca</name>
    <dbReference type="NCBI Taxonomy" id="39272"/>
    <lineage>
        <taxon>Eukaryota</taxon>
        <taxon>Metazoa</taxon>
        <taxon>Ecdysozoa</taxon>
        <taxon>Arthropoda</taxon>
        <taxon>Hexapoda</taxon>
        <taxon>Collembola</taxon>
        <taxon>Symphypleona</taxon>
        <taxon>Sminthuridae</taxon>
        <taxon>Allacma</taxon>
    </lineage>
</organism>
<dbReference type="Pfam" id="PF00151">
    <property type="entry name" value="Lipase"/>
    <property type="match status" value="1"/>
</dbReference>
<evidence type="ECO:0000313" key="4">
    <source>
        <dbReference type="Proteomes" id="UP000708208"/>
    </source>
</evidence>
<dbReference type="GO" id="GO:0016042">
    <property type="term" value="P:lipid catabolic process"/>
    <property type="evidence" value="ECO:0007669"/>
    <property type="project" value="TreeGrafter"/>
</dbReference>
<dbReference type="CDD" id="cd00707">
    <property type="entry name" value="Pancreat_lipase_like"/>
    <property type="match status" value="1"/>
</dbReference>
<evidence type="ECO:0000259" key="2">
    <source>
        <dbReference type="Pfam" id="PF00151"/>
    </source>
</evidence>
<comment type="similarity">
    <text evidence="1">Belongs to the AB hydrolase superfamily. Lipase family.</text>
</comment>
<keyword evidence="4" id="KW-1185">Reference proteome</keyword>
<dbReference type="PANTHER" id="PTHR11610">
    <property type="entry name" value="LIPASE"/>
    <property type="match status" value="1"/>
</dbReference>
<dbReference type="GO" id="GO:0005615">
    <property type="term" value="C:extracellular space"/>
    <property type="evidence" value="ECO:0007669"/>
    <property type="project" value="TreeGrafter"/>
</dbReference>
<evidence type="ECO:0000256" key="1">
    <source>
        <dbReference type="RuleBase" id="RU004262"/>
    </source>
</evidence>